<dbReference type="AlphaFoldDB" id="K0PIK1"/>
<sequence length="77" mass="8048">MSTSAFACLHRLASVNETPDITSTNFFYSGLVLFAPYRQVLAALVDLQAATIPRAGASFSANAAAALVARGANILME</sequence>
<reference evidence="1 2" key="1">
    <citation type="journal article" date="2013" name="Genome Announc.">
        <title>Draft Genome Sequence of Rhizobium mesoamericanum STM3625, a Nitrogen-Fixing Symbiont of Mimosa pudica Isolated in French Guiana (South America).</title>
        <authorList>
            <person name="Moulin L."/>
            <person name="Mornico D."/>
            <person name="Melkonian R."/>
            <person name="Klonowska A."/>
        </authorList>
    </citation>
    <scope>NUCLEOTIDE SEQUENCE [LARGE SCALE GENOMIC DNA]</scope>
    <source>
        <strain evidence="1 2">STM3625</strain>
    </source>
</reference>
<gene>
    <name evidence="1" type="ORF">BN77_0134</name>
</gene>
<protein>
    <submittedName>
        <fullName evidence="1">Uncharacterized protein</fullName>
    </submittedName>
</protein>
<evidence type="ECO:0000313" key="1">
    <source>
        <dbReference type="EMBL" id="CCM76341.1"/>
    </source>
</evidence>
<name>K0PIK1_9HYPH</name>
<evidence type="ECO:0000313" key="2">
    <source>
        <dbReference type="Proteomes" id="UP000009319"/>
    </source>
</evidence>
<accession>K0PIK1</accession>
<comment type="caution">
    <text evidence="1">The sequence shown here is derived from an EMBL/GenBank/DDBJ whole genome shotgun (WGS) entry which is preliminary data.</text>
</comment>
<dbReference type="eggNOG" id="ENOG5032UA2">
    <property type="taxonomic scope" value="Bacteria"/>
</dbReference>
<dbReference type="Proteomes" id="UP000009319">
    <property type="component" value="Unassembled WGS sequence"/>
</dbReference>
<keyword evidence="2" id="KW-1185">Reference proteome</keyword>
<dbReference type="STRING" id="1211777.BN77_0134"/>
<dbReference type="HOGENOM" id="CLU_2635615_0_0_5"/>
<organism evidence="1 2">
    <name type="scientific">Rhizobium mesoamericanum STM3625</name>
    <dbReference type="NCBI Taxonomy" id="1211777"/>
    <lineage>
        <taxon>Bacteria</taxon>
        <taxon>Pseudomonadati</taxon>
        <taxon>Pseudomonadota</taxon>
        <taxon>Alphaproteobacteria</taxon>
        <taxon>Hyphomicrobiales</taxon>
        <taxon>Rhizobiaceae</taxon>
        <taxon>Rhizobium/Agrobacterium group</taxon>
        <taxon>Rhizobium</taxon>
    </lineage>
</organism>
<dbReference type="RefSeq" id="WP_007527413.1">
    <property type="nucleotide sequence ID" value="NZ_HF536772.1"/>
</dbReference>
<proteinExistence type="predicted"/>
<dbReference type="EMBL" id="CANI01000023">
    <property type="protein sequence ID" value="CCM76341.1"/>
    <property type="molecule type" value="Genomic_DNA"/>
</dbReference>